<accession>A0ACC4DF01</accession>
<comment type="caution">
    <text evidence="1">The sequence shown here is derived from an EMBL/GenBank/DDBJ whole genome shotgun (WGS) entry which is preliminary data.</text>
</comment>
<evidence type="ECO:0000313" key="1">
    <source>
        <dbReference type="EMBL" id="KAL3953900.1"/>
    </source>
</evidence>
<proteinExistence type="predicted"/>
<gene>
    <name evidence="1" type="ORF">ACCO45_011856</name>
</gene>
<evidence type="ECO:0000313" key="2">
    <source>
        <dbReference type="Proteomes" id="UP001638806"/>
    </source>
</evidence>
<reference evidence="1" key="1">
    <citation type="submission" date="2024-12" db="EMBL/GenBank/DDBJ databases">
        <title>Comparative genomics and development of molecular markers within Purpureocillium lilacinum and among Purpureocillium species.</title>
        <authorList>
            <person name="Yeh Z.-Y."/>
            <person name="Ni N.-T."/>
            <person name="Lo P.-H."/>
            <person name="Mushyakhwo K."/>
            <person name="Lin C.-F."/>
            <person name="Nai Y.-S."/>
        </authorList>
    </citation>
    <scope>NUCLEOTIDE SEQUENCE</scope>
    <source>
        <strain evidence="1">NCHU-NPUST-175</strain>
    </source>
</reference>
<dbReference type="Proteomes" id="UP001638806">
    <property type="component" value="Unassembled WGS sequence"/>
</dbReference>
<dbReference type="EMBL" id="JBGNUJ010000011">
    <property type="protein sequence ID" value="KAL3953900.1"/>
    <property type="molecule type" value="Genomic_DNA"/>
</dbReference>
<keyword evidence="2" id="KW-1185">Reference proteome</keyword>
<organism evidence="1 2">
    <name type="scientific">Purpureocillium lilacinum</name>
    <name type="common">Paecilomyces lilacinus</name>
    <dbReference type="NCBI Taxonomy" id="33203"/>
    <lineage>
        <taxon>Eukaryota</taxon>
        <taxon>Fungi</taxon>
        <taxon>Dikarya</taxon>
        <taxon>Ascomycota</taxon>
        <taxon>Pezizomycotina</taxon>
        <taxon>Sordariomycetes</taxon>
        <taxon>Hypocreomycetidae</taxon>
        <taxon>Hypocreales</taxon>
        <taxon>Ophiocordycipitaceae</taxon>
        <taxon>Purpureocillium</taxon>
    </lineage>
</organism>
<protein>
    <submittedName>
        <fullName evidence="1">Uncharacterized protein</fullName>
    </submittedName>
</protein>
<sequence length="161" mass="17062">MPIALPSSGSSGTWGSHCRCRVSSGPSTGALDCARLAASGFGHSDCQPNVCRVKAGMKLSISANRAGYRPPSHRGALPHGKCWYGPAHHLEDAPGSCGAEPLGQQPRGPSSHRISPQRRRGLCCTATAHHGRLRKWCREGLRGLGTPVRNQDGGYAINPRH</sequence>
<name>A0ACC4DF01_PURLI</name>